<feature type="transmembrane region" description="Helical" evidence="7">
    <location>
        <begin position="112"/>
        <end position="131"/>
    </location>
</feature>
<evidence type="ECO:0000256" key="7">
    <source>
        <dbReference type="RuleBase" id="RU363032"/>
    </source>
</evidence>
<keyword evidence="6 7" id="KW-0472">Membrane</keyword>
<dbReference type="OrthoDB" id="9810086at2"/>
<dbReference type="PROSITE" id="PS50928">
    <property type="entry name" value="ABC_TM1"/>
    <property type="match status" value="1"/>
</dbReference>
<comment type="caution">
    <text evidence="9">The sequence shown here is derived from an EMBL/GenBank/DDBJ whole genome shotgun (WGS) entry which is preliminary data.</text>
</comment>
<evidence type="ECO:0000256" key="6">
    <source>
        <dbReference type="ARBA" id="ARBA00023136"/>
    </source>
</evidence>
<dbReference type="AlphaFoldDB" id="A0A329M7Z1"/>
<keyword evidence="2 7" id="KW-0813">Transport</keyword>
<feature type="domain" description="ABC transmembrane type-1" evidence="8">
    <location>
        <begin position="71"/>
        <end position="276"/>
    </location>
</feature>
<dbReference type="CDD" id="cd06261">
    <property type="entry name" value="TM_PBP2"/>
    <property type="match status" value="1"/>
</dbReference>
<accession>A0A329M7Z1</accession>
<dbReference type="GO" id="GO:0055085">
    <property type="term" value="P:transmembrane transport"/>
    <property type="evidence" value="ECO:0007669"/>
    <property type="project" value="InterPro"/>
</dbReference>
<name>A0A329M7Z1_9BACL</name>
<sequence>MVERPTLSRKAFIALNYTALTVLSLLCLLPLVHMLAISLSSSTAAGAGMVKLWPIEFNTKAYEYVLQKDQFLDSLLISVKRVLLGTSLNLLLIVLCAYPLSKEVKAFKLRTVYVWLFFITILFGGGLIPTYMVIQSTGLLNSIWALIIPNAVPVFSVVLMLNFFRGLPRELEESAFIDGAGHFTIMWKIFVPLSLPALATLTLFSIVGHWNAWFDGIIYMNTPTKYPLQSYLQTAVIQEDLAAMSVNDQKLIKEISNKTFRAAQLFLGALPVLLVYPFLQRFFISGIVMGSVKG</sequence>
<protein>
    <submittedName>
        <fullName evidence="9">Carbohydrate ABC transporter permease</fullName>
    </submittedName>
</protein>
<dbReference type="PANTHER" id="PTHR43744:SF9">
    <property type="entry name" value="POLYGALACTURONAN_RHAMNOGALACTURONAN TRANSPORT SYSTEM PERMEASE PROTEIN YTCP"/>
    <property type="match status" value="1"/>
</dbReference>
<feature type="transmembrane region" description="Helical" evidence="7">
    <location>
        <begin position="82"/>
        <end position="100"/>
    </location>
</feature>
<dbReference type="InterPro" id="IPR000515">
    <property type="entry name" value="MetI-like"/>
</dbReference>
<evidence type="ECO:0000256" key="3">
    <source>
        <dbReference type="ARBA" id="ARBA00022475"/>
    </source>
</evidence>
<dbReference type="RefSeq" id="WP_113034790.1">
    <property type="nucleotide sequence ID" value="NZ_QMFB01000024.1"/>
</dbReference>
<evidence type="ECO:0000259" key="8">
    <source>
        <dbReference type="PROSITE" id="PS50928"/>
    </source>
</evidence>
<dbReference type="EMBL" id="QMFB01000024">
    <property type="protein sequence ID" value="RAV15306.1"/>
    <property type="molecule type" value="Genomic_DNA"/>
</dbReference>
<proteinExistence type="inferred from homology"/>
<dbReference type="Gene3D" id="1.10.3720.10">
    <property type="entry name" value="MetI-like"/>
    <property type="match status" value="1"/>
</dbReference>
<reference evidence="9 10" key="1">
    <citation type="journal article" date="2009" name="Int. J. Syst. Evol. Microbiol.">
        <title>Paenibacillus contaminans sp. nov., isolated from a contaminated laboratory plate.</title>
        <authorList>
            <person name="Chou J.H."/>
            <person name="Lee J.H."/>
            <person name="Lin M.C."/>
            <person name="Chang P.S."/>
            <person name="Arun A.B."/>
            <person name="Young C.C."/>
            <person name="Chen W.M."/>
        </authorList>
    </citation>
    <scope>NUCLEOTIDE SEQUENCE [LARGE SCALE GENOMIC DNA]</scope>
    <source>
        <strain evidence="9 10">CKOBP-6</strain>
    </source>
</reference>
<evidence type="ECO:0000313" key="9">
    <source>
        <dbReference type="EMBL" id="RAV15306.1"/>
    </source>
</evidence>
<dbReference type="PANTHER" id="PTHR43744">
    <property type="entry name" value="ABC TRANSPORTER PERMEASE PROTEIN MG189-RELATED-RELATED"/>
    <property type="match status" value="1"/>
</dbReference>
<evidence type="ECO:0000256" key="4">
    <source>
        <dbReference type="ARBA" id="ARBA00022692"/>
    </source>
</evidence>
<dbReference type="InterPro" id="IPR035906">
    <property type="entry name" value="MetI-like_sf"/>
</dbReference>
<comment type="subcellular location">
    <subcellularLocation>
        <location evidence="1 7">Cell membrane</location>
        <topology evidence="1 7">Multi-pass membrane protein</topology>
    </subcellularLocation>
</comment>
<dbReference type="GO" id="GO:0005886">
    <property type="term" value="C:plasma membrane"/>
    <property type="evidence" value="ECO:0007669"/>
    <property type="project" value="UniProtKB-SubCell"/>
</dbReference>
<evidence type="ECO:0000256" key="2">
    <source>
        <dbReference type="ARBA" id="ARBA00022448"/>
    </source>
</evidence>
<keyword evidence="10" id="KW-1185">Reference proteome</keyword>
<dbReference type="Proteomes" id="UP000250369">
    <property type="component" value="Unassembled WGS sequence"/>
</dbReference>
<feature type="transmembrane region" description="Helical" evidence="7">
    <location>
        <begin position="185"/>
        <end position="207"/>
    </location>
</feature>
<dbReference type="SUPFAM" id="SSF161098">
    <property type="entry name" value="MetI-like"/>
    <property type="match status" value="1"/>
</dbReference>
<gene>
    <name evidence="9" type="ORF">DQG23_30350</name>
</gene>
<organism evidence="9 10">
    <name type="scientific">Paenibacillus contaminans</name>
    <dbReference type="NCBI Taxonomy" id="450362"/>
    <lineage>
        <taxon>Bacteria</taxon>
        <taxon>Bacillati</taxon>
        <taxon>Bacillota</taxon>
        <taxon>Bacilli</taxon>
        <taxon>Bacillales</taxon>
        <taxon>Paenibacillaceae</taxon>
        <taxon>Paenibacillus</taxon>
    </lineage>
</organism>
<keyword evidence="5 7" id="KW-1133">Transmembrane helix</keyword>
<feature type="transmembrane region" description="Helical" evidence="7">
    <location>
        <begin position="260"/>
        <end position="279"/>
    </location>
</feature>
<dbReference type="Pfam" id="PF00528">
    <property type="entry name" value="BPD_transp_1"/>
    <property type="match status" value="1"/>
</dbReference>
<comment type="similarity">
    <text evidence="7">Belongs to the binding-protein-dependent transport system permease family.</text>
</comment>
<evidence type="ECO:0000256" key="1">
    <source>
        <dbReference type="ARBA" id="ARBA00004651"/>
    </source>
</evidence>
<evidence type="ECO:0000313" key="10">
    <source>
        <dbReference type="Proteomes" id="UP000250369"/>
    </source>
</evidence>
<keyword evidence="3" id="KW-1003">Cell membrane</keyword>
<keyword evidence="4 7" id="KW-0812">Transmembrane</keyword>
<evidence type="ECO:0000256" key="5">
    <source>
        <dbReference type="ARBA" id="ARBA00022989"/>
    </source>
</evidence>
<feature type="transmembrane region" description="Helical" evidence="7">
    <location>
        <begin position="143"/>
        <end position="164"/>
    </location>
</feature>